<keyword evidence="1" id="KW-1133">Transmembrane helix</keyword>
<accession>A0AA36J9B5</accession>
<dbReference type="EMBL" id="CAUJNA010003437">
    <property type="protein sequence ID" value="CAJ1401995.1"/>
    <property type="molecule type" value="Genomic_DNA"/>
</dbReference>
<protein>
    <submittedName>
        <fullName evidence="2">Uncharacterized protein</fullName>
    </submittedName>
</protein>
<feature type="transmembrane region" description="Helical" evidence="1">
    <location>
        <begin position="34"/>
        <end position="54"/>
    </location>
</feature>
<evidence type="ECO:0000313" key="3">
    <source>
        <dbReference type="Proteomes" id="UP001178507"/>
    </source>
</evidence>
<proteinExistence type="predicted"/>
<keyword evidence="1" id="KW-0472">Membrane</keyword>
<dbReference type="AlphaFoldDB" id="A0AA36J9B5"/>
<comment type="caution">
    <text evidence="2">The sequence shown here is derived from an EMBL/GenBank/DDBJ whole genome shotgun (WGS) entry which is preliminary data.</text>
</comment>
<gene>
    <name evidence="2" type="ORF">EVOR1521_LOCUS24988</name>
</gene>
<evidence type="ECO:0000256" key="1">
    <source>
        <dbReference type="SAM" id="Phobius"/>
    </source>
</evidence>
<name>A0AA36J9B5_9DINO</name>
<sequence>MKSAGAFGCICQQLEFTRFGLKRTSGNPSAYRYFMMRGFALAMLAVPAFAFGLFKDIDVLELDDVCAAPRGRCAFSAIQVRGQRDQDVALLMDDECMAFDAEHYAISIATTLREATPAVRPSKRP</sequence>
<keyword evidence="3" id="KW-1185">Reference proteome</keyword>
<organism evidence="2 3">
    <name type="scientific">Effrenium voratum</name>
    <dbReference type="NCBI Taxonomy" id="2562239"/>
    <lineage>
        <taxon>Eukaryota</taxon>
        <taxon>Sar</taxon>
        <taxon>Alveolata</taxon>
        <taxon>Dinophyceae</taxon>
        <taxon>Suessiales</taxon>
        <taxon>Symbiodiniaceae</taxon>
        <taxon>Effrenium</taxon>
    </lineage>
</organism>
<keyword evidence="1" id="KW-0812">Transmembrane</keyword>
<reference evidence="2" key="1">
    <citation type="submission" date="2023-08" db="EMBL/GenBank/DDBJ databases">
        <authorList>
            <person name="Chen Y."/>
            <person name="Shah S."/>
            <person name="Dougan E. K."/>
            <person name="Thang M."/>
            <person name="Chan C."/>
        </authorList>
    </citation>
    <scope>NUCLEOTIDE SEQUENCE</scope>
</reference>
<evidence type="ECO:0000313" key="2">
    <source>
        <dbReference type="EMBL" id="CAJ1401995.1"/>
    </source>
</evidence>
<dbReference type="Proteomes" id="UP001178507">
    <property type="component" value="Unassembled WGS sequence"/>
</dbReference>